<sequence length="165" mass="17972">MAAKKPSLPDDVKRFIINGLAAFDTPSQVSAAVMEEFGLDVARQVVEAHDPTKFAGRNLAPKWREMFEASRTGFIEEATLVPIAHRGVRLRALQRMAQRAEAKGNLPLAAQLHKQAAEEVGNAYTNRRELTGKNGGPIQTEDRTTASLIEEAKRLGIDPATLGLS</sequence>
<evidence type="ECO:0000313" key="2">
    <source>
        <dbReference type="EMBL" id="AJA07445.1"/>
    </source>
</evidence>
<dbReference type="Proteomes" id="UP000030907">
    <property type="component" value="Chromosome"/>
</dbReference>
<dbReference type="OrthoDB" id="9813753at2"/>
<name>A0A0A7PBS2_9SPHN</name>
<protein>
    <recommendedName>
        <fullName evidence="4">DUF2280 domain-containing protein</fullName>
    </recommendedName>
</protein>
<dbReference type="EMBL" id="CP009122">
    <property type="protein sequence ID" value="AJA07445.1"/>
    <property type="molecule type" value="Genomic_DNA"/>
</dbReference>
<proteinExistence type="predicted"/>
<organism evidence="2 3">
    <name type="scientific">Sphingopyxis fribergensis</name>
    <dbReference type="NCBI Taxonomy" id="1515612"/>
    <lineage>
        <taxon>Bacteria</taxon>
        <taxon>Pseudomonadati</taxon>
        <taxon>Pseudomonadota</taxon>
        <taxon>Alphaproteobacteria</taxon>
        <taxon>Sphingomonadales</taxon>
        <taxon>Sphingomonadaceae</taxon>
        <taxon>Sphingopyxis</taxon>
    </lineage>
</organism>
<gene>
    <name evidence="2" type="ORF">SKP52_02550</name>
</gene>
<dbReference type="InterPro" id="IPR018738">
    <property type="entry name" value="DUF2280"/>
</dbReference>
<dbReference type="KEGG" id="sphk:SKP52_02550"/>
<dbReference type="Pfam" id="PF10045">
    <property type="entry name" value="DUF2280"/>
    <property type="match status" value="1"/>
</dbReference>
<dbReference type="HOGENOM" id="CLU_123849_0_1_5"/>
<keyword evidence="3" id="KW-1185">Reference proteome</keyword>
<reference evidence="2 3" key="1">
    <citation type="journal article" date="2015" name="Int. J. Syst. Evol. Microbiol.">
        <title>Description of Sphingopyxis fribergensis sp. nov. - a soil bacterium with the ability to degrade styrene and phenylacetic acid.</title>
        <authorList>
            <person name="Oelschlagel M."/>
            <person name="Ruckert C."/>
            <person name="Kalinowski J."/>
            <person name="Schmidt G."/>
            <person name="Schlomann M."/>
            <person name="Tischler D."/>
        </authorList>
    </citation>
    <scope>NUCLEOTIDE SEQUENCE [LARGE SCALE GENOMIC DNA]</scope>
    <source>
        <strain evidence="2 3">Kp5.2</strain>
    </source>
</reference>
<dbReference type="STRING" id="1515612.SKP52_02550"/>
<evidence type="ECO:0000256" key="1">
    <source>
        <dbReference type="SAM" id="MobiDB-lite"/>
    </source>
</evidence>
<evidence type="ECO:0000313" key="3">
    <source>
        <dbReference type="Proteomes" id="UP000030907"/>
    </source>
</evidence>
<dbReference type="AlphaFoldDB" id="A0A0A7PBS2"/>
<dbReference type="RefSeq" id="WP_039571381.1">
    <property type="nucleotide sequence ID" value="NZ_CP009122.1"/>
</dbReference>
<evidence type="ECO:0008006" key="4">
    <source>
        <dbReference type="Google" id="ProtNLM"/>
    </source>
</evidence>
<accession>A0A0A7PBS2</accession>
<feature type="region of interest" description="Disordered" evidence="1">
    <location>
        <begin position="124"/>
        <end position="143"/>
    </location>
</feature>